<dbReference type="Proteomes" id="UP000005667">
    <property type="component" value="Chromosome"/>
</dbReference>
<proteinExistence type="predicted"/>
<dbReference type="AlphaFoldDB" id="G7Z222"/>
<protein>
    <submittedName>
        <fullName evidence="1">Uncharacterized protein</fullName>
    </submittedName>
</protein>
<organism evidence="1 2">
    <name type="scientific">Azospirillum lipoferum (strain 4B)</name>
    <dbReference type="NCBI Taxonomy" id="862719"/>
    <lineage>
        <taxon>Bacteria</taxon>
        <taxon>Pseudomonadati</taxon>
        <taxon>Pseudomonadota</taxon>
        <taxon>Alphaproteobacteria</taxon>
        <taxon>Rhodospirillales</taxon>
        <taxon>Azospirillaceae</taxon>
        <taxon>Azospirillum</taxon>
    </lineage>
</organism>
<gene>
    <name evidence="1" type="ordered locus">AZOLI_2209</name>
</gene>
<reference evidence="2" key="1">
    <citation type="journal article" date="2011" name="PLoS Genet.">
        <title>Azospirillum genomes reveal transition of bacteria from aquatic to terrestrial environments.</title>
        <authorList>
            <person name="Wisniewski-Dye F."/>
            <person name="Borziak K."/>
            <person name="Khalsa-Moyers G."/>
            <person name="Alexandre G."/>
            <person name="Sukharnikov L.O."/>
            <person name="Wuichet K."/>
            <person name="Hurst G.B."/>
            <person name="McDonald W.H."/>
            <person name="Robertson J.S."/>
            <person name="Barbe V."/>
            <person name="Calteau A."/>
            <person name="Rouy Z."/>
            <person name="Mangenot S."/>
            <person name="Prigent-Combaret C."/>
            <person name="Normand P."/>
            <person name="Boyer M."/>
            <person name="Siguier P."/>
            <person name="Dessaux Y."/>
            <person name="Elmerich C."/>
            <person name="Condemine G."/>
            <person name="Krishnen G."/>
            <person name="Kennedy I."/>
            <person name="Paterson A.H."/>
            <person name="Gonzalez V."/>
            <person name="Mavingui P."/>
            <person name="Zhulin I.B."/>
        </authorList>
    </citation>
    <scope>NUCLEOTIDE SEQUENCE [LARGE SCALE GENOMIC DNA]</scope>
    <source>
        <strain evidence="2">4B</strain>
    </source>
</reference>
<keyword evidence="2" id="KW-1185">Reference proteome</keyword>
<name>G7Z222_AZOL4</name>
<dbReference type="EMBL" id="FQ311868">
    <property type="protein sequence ID" value="CBS87433.1"/>
    <property type="molecule type" value="Genomic_DNA"/>
</dbReference>
<dbReference type="STRING" id="862719.AZOLI_2209"/>
<dbReference type="KEGG" id="ali:AZOLI_2209"/>
<dbReference type="HOGENOM" id="CLU_2969388_0_0_5"/>
<evidence type="ECO:0000313" key="2">
    <source>
        <dbReference type="Proteomes" id="UP000005667"/>
    </source>
</evidence>
<sequence>MAWPDYRMTRRRIGRGASEMSQRAIPAAPLQRNCYSACSTETRAADGRPQKFTGWGNA</sequence>
<accession>G7Z222</accession>
<evidence type="ECO:0000313" key="1">
    <source>
        <dbReference type="EMBL" id="CBS87433.1"/>
    </source>
</evidence>